<evidence type="ECO:0000313" key="2">
    <source>
        <dbReference type="EMBL" id="CAG7862336.1"/>
    </source>
</evidence>
<dbReference type="AlphaFoldDB" id="A0A3P5YGH1"/>
<accession>A0A3P5YGH1</accession>
<protein>
    <submittedName>
        <fullName evidence="2">Uncharacterized protein</fullName>
    </submittedName>
</protein>
<reference evidence="3" key="1">
    <citation type="submission" date="2018-11" db="EMBL/GenBank/DDBJ databases">
        <authorList>
            <consortium name="Genoscope - CEA"/>
            <person name="William W."/>
        </authorList>
    </citation>
    <scope>NUCLEOTIDE SEQUENCE</scope>
</reference>
<dbReference type="EMBL" id="LR031568">
    <property type="protein sequence ID" value="VDC60550.1"/>
    <property type="molecule type" value="Genomic_DNA"/>
</dbReference>
<evidence type="ECO:0000256" key="1">
    <source>
        <dbReference type="SAM" id="MobiDB-lite"/>
    </source>
</evidence>
<dbReference type="Gramene" id="A09p28030.2_BraZ1">
    <property type="protein sequence ID" value="A09p28030.2_BraZ1.CDS"/>
    <property type="gene ID" value="A09g28030.2_BraZ1"/>
</dbReference>
<dbReference type="Proteomes" id="UP000694005">
    <property type="component" value="Chromosome A09"/>
</dbReference>
<name>A0A3P5YGH1_BRACM</name>
<evidence type="ECO:0000313" key="3">
    <source>
        <dbReference type="EMBL" id="VDC60550.1"/>
    </source>
</evidence>
<organism evidence="3">
    <name type="scientific">Brassica campestris</name>
    <name type="common">Field mustard</name>
    <dbReference type="NCBI Taxonomy" id="3711"/>
    <lineage>
        <taxon>Eukaryota</taxon>
        <taxon>Viridiplantae</taxon>
        <taxon>Streptophyta</taxon>
        <taxon>Embryophyta</taxon>
        <taxon>Tracheophyta</taxon>
        <taxon>Spermatophyta</taxon>
        <taxon>Magnoliopsida</taxon>
        <taxon>eudicotyledons</taxon>
        <taxon>Gunneridae</taxon>
        <taxon>Pentapetalae</taxon>
        <taxon>rosids</taxon>
        <taxon>malvids</taxon>
        <taxon>Brassicales</taxon>
        <taxon>Brassicaceae</taxon>
        <taxon>Brassiceae</taxon>
        <taxon>Brassica</taxon>
    </lineage>
</organism>
<gene>
    <name evidence="3" type="ORF">BRAA09T38161Z</name>
    <name evidence="2" type="ORF">BRAPAZ1V2_A09P28030.2</name>
</gene>
<sequence>MDSLSPMPAYLTESEAEGGGVPAPEQIEIKVPKNKVDLRNTIKNVRKKSRARIQVALFI</sequence>
<proteinExistence type="predicted"/>
<dbReference type="EMBL" id="LS974625">
    <property type="protein sequence ID" value="CAG7862336.1"/>
    <property type="molecule type" value="Genomic_DNA"/>
</dbReference>
<dbReference type="SMR" id="A0A3P5YGH1"/>
<feature type="region of interest" description="Disordered" evidence="1">
    <location>
        <begin position="1"/>
        <end position="24"/>
    </location>
</feature>